<proteinExistence type="predicted"/>
<dbReference type="SUPFAM" id="SSF47240">
    <property type="entry name" value="Ferritin-like"/>
    <property type="match status" value="1"/>
</dbReference>
<sequence>MWLYEENECCDPKMLNRSLCLILEALGDEASDRAFYQYLLTIAPDCEQREIIKSIRDDEIKHFKMFRIIYQEITCEQPTPEQKQDFEEPENYCAAIQKAIFGELGAVELYRKIMFGLCSQRHRDMLFEIITDEIKHSGKWNFLYSKNCCSCGCD</sequence>
<dbReference type="InterPro" id="IPR012347">
    <property type="entry name" value="Ferritin-like"/>
</dbReference>
<evidence type="ECO:0008006" key="2">
    <source>
        <dbReference type="Google" id="ProtNLM"/>
    </source>
</evidence>
<comment type="caution">
    <text evidence="1">The sequence shown here is derived from an EMBL/GenBank/DDBJ whole genome shotgun (WGS) entry which is preliminary data.</text>
</comment>
<evidence type="ECO:0000313" key="1">
    <source>
        <dbReference type="EMBL" id="MPL65777.1"/>
    </source>
</evidence>
<protein>
    <recommendedName>
        <fullName evidence="2">Rubrerythrin diiron-binding domain-containing protein</fullName>
    </recommendedName>
</protein>
<organism evidence="1">
    <name type="scientific">bioreactor metagenome</name>
    <dbReference type="NCBI Taxonomy" id="1076179"/>
    <lineage>
        <taxon>unclassified sequences</taxon>
        <taxon>metagenomes</taxon>
        <taxon>ecological metagenomes</taxon>
    </lineage>
</organism>
<gene>
    <name evidence="1" type="ORF">SDC9_11441</name>
</gene>
<dbReference type="AlphaFoldDB" id="A0A644TH75"/>
<dbReference type="InterPro" id="IPR009078">
    <property type="entry name" value="Ferritin-like_SF"/>
</dbReference>
<dbReference type="Gene3D" id="1.20.1260.10">
    <property type="match status" value="1"/>
</dbReference>
<dbReference type="EMBL" id="VSSQ01000029">
    <property type="protein sequence ID" value="MPL65777.1"/>
    <property type="molecule type" value="Genomic_DNA"/>
</dbReference>
<dbReference type="CDD" id="cd00657">
    <property type="entry name" value="Ferritin_like"/>
    <property type="match status" value="1"/>
</dbReference>
<reference evidence="1" key="1">
    <citation type="submission" date="2019-08" db="EMBL/GenBank/DDBJ databases">
        <authorList>
            <person name="Kucharzyk K."/>
            <person name="Murdoch R.W."/>
            <person name="Higgins S."/>
            <person name="Loffler F."/>
        </authorList>
    </citation>
    <scope>NUCLEOTIDE SEQUENCE</scope>
</reference>
<name>A0A644TH75_9ZZZZ</name>
<accession>A0A644TH75</accession>